<dbReference type="GO" id="GO:0051893">
    <property type="term" value="P:regulation of focal adhesion assembly"/>
    <property type="evidence" value="ECO:0007669"/>
    <property type="project" value="TreeGrafter"/>
</dbReference>
<feature type="region of interest" description="Disordered" evidence="5">
    <location>
        <begin position="110"/>
        <end position="234"/>
    </location>
</feature>
<dbReference type="SMART" id="SM00132">
    <property type="entry name" value="LIM"/>
    <property type="match status" value="1"/>
</dbReference>
<feature type="region of interest" description="Disordered" evidence="5">
    <location>
        <begin position="1258"/>
        <end position="1305"/>
    </location>
</feature>
<keyword evidence="1 4" id="KW-0479">Metal-binding</keyword>
<feature type="compositionally biased region" description="Basic and acidic residues" evidence="5">
    <location>
        <begin position="306"/>
        <end position="325"/>
    </location>
</feature>
<name>A0A8D8TLT5_9HEMI</name>
<dbReference type="EMBL" id="HBUF01289702">
    <property type="protein sequence ID" value="CAG6688964.1"/>
    <property type="molecule type" value="Transcribed_RNA"/>
</dbReference>
<feature type="region of interest" description="Disordered" evidence="5">
    <location>
        <begin position="1190"/>
        <end position="1235"/>
    </location>
</feature>
<evidence type="ECO:0000256" key="4">
    <source>
        <dbReference type="PROSITE-ProRule" id="PRU00125"/>
    </source>
</evidence>
<dbReference type="CDD" id="cd08368">
    <property type="entry name" value="LIM"/>
    <property type="match status" value="1"/>
</dbReference>
<feature type="region of interest" description="Disordered" evidence="5">
    <location>
        <begin position="569"/>
        <end position="592"/>
    </location>
</feature>
<dbReference type="EMBL" id="HBUF01289701">
    <property type="protein sequence ID" value="CAG6688962.1"/>
    <property type="molecule type" value="Transcribed_RNA"/>
</dbReference>
<proteinExistence type="predicted"/>
<dbReference type="GO" id="GO:0051496">
    <property type="term" value="P:positive regulation of stress fiber assembly"/>
    <property type="evidence" value="ECO:0007669"/>
    <property type="project" value="TreeGrafter"/>
</dbReference>
<evidence type="ECO:0000256" key="1">
    <source>
        <dbReference type="ARBA" id="ARBA00022723"/>
    </source>
</evidence>
<evidence type="ECO:0000313" key="7">
    <source>
        <dbReference type="EMBL" id="CAG6688964.1"/>
    </source>
</evidence>
<dbReference type="PROSITE" id="PS50023">
    <property type="entry name" value="LIM_DOMAIN_2"/>
    <property type="match status" value="1"/>
</dbReference>
<dbReference type="InterPro" id="IPR031865">
    <property type="entry name" value="DUF4757"/>
</dbReference>
<feature type="compositionally biased region" description="Polar residues" evidence="5">
    <location>
        <begin position="295"/>
        <end position="305"/>
    </location>
</feature>
<protein>
    <submittedName>
        <fullName evidence="7">Uncharacterized protein CG43427</fullName>
    </submittedName>
</protein>
<dbReference type="PROSITE" id="PS00478">
    <property type="entry name" value="LIM_DOMAIN_1"/>
    <property type="match status" value="1"/>
</dbReference>
<evidence type="ECO:0000256" key="2">
    <source>
        <dbReference type="ARBA" id="ARBA00022833"/>
    </source>
</evidence>
<evidence type="ECO:0000256" key="3">
    <source>
        <dbReference type="ARBA" id="ARBA00023038"/>
    </source>
</evidence>
<feature type="compositionally biased region" description="Polar residues" evidence="5">
    <location>
        <begin position="219"/>
        <end position="230"/>
    </location>
</feature>
<feature type="region of interest" description="Disordered" evidence="5">
    <location>
        <begin position="367"/>
        <end position="462"/>
    </location>
</feature>
<feature type="compositionally biased region" description="Low complexity" evidence="5">
    <location>
        <begin position="155"/>
        <end position="177"/>
    </location>
</feature>
<keyword evidence="2 4" id="KW-0862">Zinc</keyword>
<feature type="compositionally biased region" description="Basic and acidic residues" evidence="5">
    <location>
        <begin position="110"/>
        <end position="122"/>
    </location>
</feature>
<evidence type="ECO:0000259" key="6">
    <source>
        <dbReference type="PROSITE" id="PS50023"/>
    </source>
</evidence>
<accession>A0A8D8TLT5</accession>
<dbReference type="Pfam" id="PF00412">
    <property type="entry name" value="LIM"/>
    <property type="match status" value="1"/>
</dbReference>
<keyword evidence="3 4" id="KW-0440">LIM domain</keyword>
<feature type="compositionally biased region" description="Basic and acidic residues" evidence="5">
    <location>
        <begin position="13"/>
        <end position="29"/>
    </location>
</feature>
<dbReference type="Gene3D" id="2.10.110.10">
    <property type="entry name" value="Cysteine Rich Protein"/>
    <property type="match status" value="1"/>
</dbReference>
<dbReference type="InterPro" id="IPR001781">
    <property type="entry name" value="Znf_LIM"/>
</dbReference>
<feature type="compositionally biased region" description="Basic and acidic residues" evidence="5">
    <location>
        <begin position="396"/>
        <end position="405"/>
    </location>
</feature>
<feature type="region of interest" description="Disordered" evidence="5">
    <location>
        <begin position="703"/>
        <end position="727"/>
    </location>
</feature>
<dbReference type="Pfam" id="PF15949">
    <property type="entry name" value="DUF4757"/>
    <property type="match status" value="1"/>
</dbReference>
<dbReference type="GO" id="GO:0046872">
    <property type="term" value="F:metal ion binding"/>
    <property type="evidence" value="ECO:0007669"/>
    <property type="project" value="UniProtKB-KW"/>
</dbReference>
<feature type="compositionally biased region" description="Polar residues" evidence="5">
    <location>
        <begin position="1"/>
        <end position="11"/>
    </location>
</feature>
<feature type="region of interest" description="Disordered" evidence="5">
    <location>
        <begin position="1"/>
        <end position="49"/>
    </location>
</feature>
<dbReference type="GO" id="GO:0001725">
    <property type="term" value="C:stress fiber"/>
    <property type="evidence" value="ECO:0007669"/>
    <property type="project" value="TreeGrafter"/>
</dbReference>
<evidence type="ECO:0000256" key="5">
    <source>
        <dbReference type="SAM" id="MobiDB-lite"/>
    </source>
</evidence>
<feature type="region of interest" description="Disordered" evidence="5">
    <location>
        <begin position="246"/>
        <end position="325"/>
    </location>
</feature>
<feature type="domain" description="LIM zinc-binding" evidence="6">
    <location>
        <begin position="1371"/>
        <end position="1437"/>
    </location>
</feature>
<dbReference type="PANTHER" id="PTHR15551">
    <property type="entry name" value="LIM DOMAIN ONLY 7"/>
    <property type="match status" value="1"/>
</dbReference>
<organism evidence="7">
    <name type="scientific">Cacopsylla melanoneura</name>
    <dbReference type="NCBI Taxonomy" id="428564"/>
    <lineage>
        <taxon>Eukaryota</taxon>
        <taxon>Metazoa</taxon>
        <taxon>Ecdysozoa</taxon>
        <taxon>Arthropoda</taxon>
        <taxon>Hexapoda</taxon>
        <taxon>Insecta</taxon>
        <taxon>Pterygota</taxon>
        <taxon>Neoptera</taxon>
        <taxon>Paraneoptera</taxon>
        <taxon>Hemiptera</taxon>
        <taxon>Sternorrhyncha</taxon>
        <taxon>Psylloidea</taxon>
        <taxon>Psyllidae</taxon>
        <taxon>Psyllinae</taxon>
        <taxon>Cacopsylla</taxon>
    </lineage>
</organism>
<feature type="compositionally biased region" description="Polar residues" evidence="5">
    <location>
        <begin position="1260"/>
        <end position="1270"/>
    </location>
</feature>
<reference evidence="7" key="1">
    <citation type="submission" date="2021-05" db="EMBL/GenBank/DDBJ databases">
        <authorList>
            <person name="Alioto T."/>
            <person name="Alioto T."/>
            <person name="Gomez Garrido J."/>
        </authorList>
    </citation>
    <scope>NUCLEOTIDE SEQUENCE</scope>
</reference>
<feature type="region of interest" description="Disordered" evidence="5">
    <location>
        <begin position="885"/>
        <end position="912"/>
    </location>
</feature>
<feature type="compositionally biased region" description="Polar residues" evidence="5">
    <location>
        <begin position="415"/>
        <end position="433"/>
    </location>
</feature>
<feature type="compositionally biased region" description="Polar residues" evidence="5">
    <location>
        <begin position="1279"/>
        <end position="1299"/>
    </location>
</feature>
<feature type="compositionally biased region" description="Low complexity" evidence="5">
    <location>
        <begin position="896"/>
        <end position="905"/>
    </location>
</feature>
<dbReference type="GO" id="GO:0032034">
    <property type="term" value="F:myosin II head/neck binding"/>
    <property type="evidence" value="ECO:0007669"/>
    <property type="project" value="TreeGrafter"/>
</dbReference>
<sequence length="1442" mass="165258">MPEESYNSPQSMDEVKSDLSHNFNQEHAELIPTRSTKIPTSKPPTNPLQFVKVGPAALYKTANDQIKKVEVVKKVKEEVKETTDWQSNLDNWKCSRRKRQEHIIERVVEVKKLESTDLDKQGRKNKTFSEMMEERTSKGRKPVGIPTYEDDSNDLSDLGLSTSTSSNNNDSEMNNSENTEDIPPDKTALEDEPATKPSDSVDSVPDTKVSCTEPKPKTKSIQPSKSQPSLYSARRNSLIVEQKIKECTSDSQASASSKKPIVLPKIDINKRKHLFENPNNNNTNSSEDDSKLRKSVSSGNISTTKSIKDRLSMFGKTEEPINPKIDKQFLPKVSVKERLSSIERQNSVEVPFNSNSVEDFKSSQIIKQSLSNSKSESNKHSESPNTKPKPIMNNEELNKTQRKEQGEEEDRMNEETNSASHCNNYVEQEQTISNPNPNPDPEPETQRDNIYNTDSSEKCLSSDDEYRNSCSKHFRHRSLDSLNSDSKFESSPFARVQSFEELDFRDRGSCLSGDTDREDSGIHTADVSSCVSQSDDCDTMSMGDMDMHHLEATNLSVIPEVLAEQTVTTSNSNACQYNTTSDLQNSNSPTTSNELKEDLVNANIVLNHAENFPDQSNSNCDSYYLLESKPVTEEPITPTEIPMDVSVPNMNIADFTETFVPIQEEPMQVITEVVQSRQSPEKTLFTSDLIVPNLEFPLDLNYCDVTKEPPSEPPPPPPGLSDDSEEEVINCETPLKRNDSTKRLKREIHLKRSSFLGIDGSNVEDYLEAELRVKTPVDVVGLLQNELQYRYNTDYQFAYDKIRTNNNNEEFGFDKIQTNDEKYFYLEDKNNSYLHRQSVCSGDSGVASPSSTPQPQLEQEFNFSQQDHFHQNNLQRVNNDLKNFNQTSPKQHNYNEKNNSYNGNNIPSKNQDTVVTKEESYKDSSYQQTQYYNEQNNRGQNLADRNIYANETERNIYNNEAERNLYNKETERNIYNNETERNIYNNYNGDHKTTVNHTPNEYYSKQNIQYNDQTNRSKHDNELYNDKCVTNVPEPHVDRQLYSQYKNQLEYTNNNHGDLYKQDYYNNSRDVYQNAEVYLQPEYANQEYVQEKYQQEKYPLYNNYTETEKNLHYKNDGNEYYQNYNHMECPNVMRRSLQDITHKSIALYENTSAFQDDYRTREMARQQKAIPAGGRSMPNLKDIKYRAALSQQTSNAKTRPPQPEPYANHTSSRIPKPAAHNENGAQVKRKPKQQGCMYNYNQHWLIQEAEHRRIIEQQQRKSLPQQTTNGKPEIPSKPLTASSSRSSIPQSTKVPNGTTGKEKGLPDAIIENLTRRVQHKLATPVRRPDEYESKVQLPVQGIPATNLQPIPNSNNFQYYNRDKMLSVSGKNKCSFCSEELGRGAAMIIESLHLFYHIHCFKCSVCCIQLGDGLMGTDVRVRNNKLHCQNCYSNDDGVKFSCV</sequence>
<dbReference type="PANTHER" id="PTHR15551:SF3">
    <property type="entry name" value="LIM AND CALPONIN HOMOLOGY DOMAINS-CONTAINING PROTEIN 1"/>
    <property type="match status" value="1"/>
</dbReference>